<feature type="compositionally biased region" description="Low complexity" evidence="2">
    <location>
        <begin position="633"/>
        <end position="645"/>
    </location>
</feature>
<dbReference type="PIRSF" id="PIRSF005715">
    <property type="entry name" value="VPS45_Sec1"/>
    <property type="match status" value="1"/>
</dbReference>
<dbReference type="PANTHER" id="PTHR11679">
    <property type="entry name" value="VESICLE PROTEIN SORTING-ASSOCIATED"/>
    <property type="match status" value="1"/>
</dbReference>
<dbReference type="SUPFAM" id="SSF56815">
    <property type="entry name" value="Sec1/munc18-like (SM) proteins"/>
    <property type="match status" value="1"/>
</dbReference>
<feature type="compositionally biased region" description="Low complexity" evidence="2">
    <location>
        <begin position="697"/>
        <end position="709"/>
    </location>
</feature>
<evidence type="ECO:0000256" key="2">
    <source>
        <dbReference type="SAM" id="MobiDB-lite"/>
    </source>
</evidence>
<dbReference type="Gene3D" id="3.90.830.10">
    <property type="entry name" value="Syntaxin Binding Protein 1, Chain A, domain 2"/>
    <property type="match status" value="1"/>
</dbReference>
<accession>A0A9N9BEW1</accession>
<dbReference type="Gene3D" id="3.40.50.1910">
    <property type="match status" value="1"/>
</dbReference>
<feature type="region of interest" description="Disordered" evidence="2">
    <location>
        <begin position="616"/>
        <end position="723"/>
    </location>
</feature>
<dbReference type="Pfam" id="PF00995">
    <property type="entry name" value="Sec1"/>
    <property type="match status" value="1"/>
</dbReference>
<feature type="compositionally biased region" description="Low complexity" evidence="2">
    <location>
        <begin position="652"/>
        <end position="663"/>
    </location>
</feature>
<feature type="compositionally biased region" description="Polar residues" evidence="2">
    <location>
        <begin position="676"/>
        <end position="689"/>
    </location>
</feature>
<dbReference type="Gene3D" id="1.25.40.60">
    <property type="match status" value="1"/>
</dbReference>
<evidence type="ECO:0000313" key="4">
    <source>
        <dbReference type="Proteomes" id="UP000789831"/>
    </source>
</evidence>
<dbReference type="EMBL" id="CAJVPL010001300">
    <property type="protein sequence ID" value="CAG8563814.1"/>
    <property type="molecule type" value="Genomic_DNA"/>
</dbReference>
<comment type="similarity">
    <text evidence="1">Belongs to the STXBP/unc-18/SEC1 family.</text>
</comment>
<dbReference type="InterPro" id="IPR036045">
    <property type="entry name" value="Sec1-like_sf"/>
</dbReference>
<evidence type="ECO:0000313" key="3">
    <source>
        <dbReference type="EMBL" id="CAG8563814.1"/>
    </source>
</evidence>
<feature type="region of interest" description="Disordered" evidence="2">
    <location>
        <begin position="474"/>
        <end position="493"/>
    </location>
</feature>
<dbReference type="InterPro" id="IPR043154">
    <property type="entry name" value="Sec-1-like_dom1"/>
</dbReference>
<dbReference type="GO" id="GO:0016192">
    <property type="term" value="P:vesicle-mediated transport"/>
    <property type="evidence" value="ECO:0007669"/>
    <property type="project" value="InterPro"/>
</dbReference>
<protein>
    <submittedName>
        <fullName evidence="3">2015_t:CDS:1</fullName>
    </submittedName>
</protein>
<comment type="caution">
    <text evidence="3">The sequence shown here is derived from an EMBL/GenBank/DDBJ whole genome shotgun (WGS) entry which is preliminary data.</text>
</comment>
<dbReference type="Proteomes" id="UP000789831">
    <property type="component" value="Unassembled WGS sequence"/>
</dbReference>
<dbReference type="OrthoDB" id="2228at2759"/>
<keyword evidence="4" id="KW-1185">Reference proteome</keyword>
<name>A0A9N9BEW1_9GLOM</name>
<dbReference type="InterPro" id="IPR043127">
    <property type="entry name" value="Sec-1-like_dom3a"/>
</dbReference>
<gene>
    <name evidence="3" type="ORF">AGERDE_LOCUS7284</name>
</gene>
<evidence type="ECO:0000256" key="1">
    <source>
        <dbReference type="ARBA" id="ARBA00009884"/>
    </source>
</evidence>
<feature type="compositionally biased region" description="Basic and acidic residues" evidence="2">
    <location>
        <begin position="714"/>
        <end position="723"/>
    </location>
</feature>
<reference evidence="3" key="1">
    <citation type="submission" date="2021-06" db="EMBL/GenBank/DDBJ databases">
        <authorList>
            <person name="Kallberg Y."/>
            <person name="Tangrot J."/>
            <person name="Rosling A."/>
        </authorList>
    </citation>
    <scope>NUCLEOTIDE SEQUENCE</scope>
    <source>
        <strain evidence="3">MT106</strain>
    </source>
</reference>
<dbReference type="InterPro" id="IPR027482">
    <property type="entry name" value="Sec1-like_dom2"/>
</dbReference>
<dbReference type="InterPro" id="IPR001619">
    <property type="entry name" value="Sec1-like"/>
</dbReference>
<organism evidence="3 4">
    <name type="scientific">Ambispora gerdemannii</name>
    <dbReference type="NCBI Taxonomy" id="144530"/>
    <lineage>
        <taxon>Eukaryota</taxon>
        <taxon>Fungi</taxon>
        <taxon>Fungi incertae sedis</taxon>
        <taxon>Mucoromycota</taxon>
        <taxon>Glomeromycotina</taxon>
        <taxon>Glomeromycetes</taxon>
        <taxon>Archaeosporales</taxon>
        <taxon>Ambisporaceae</taxon>
        <taxon>Ambispora</taxon>
    </lineage>
</organism>
<dbReference type="AlphaFoldDB" id="A0A9N9BEW1"/>
<sequence>MVGVHEILKKRLIDTIRSVQPPGKWKVVVVDVATQKILWSACKMYDILEENVTLVENLEKQRQPYPTLEAVYIISPTYEAITKVIEDFAKSAPLYAQANLFFTSGLEDKLFQRLSASPAKHYIKKCIELYIDFQAMEAQVYSFESPHSFFKLYSPEEMPNYEDEIRKIAKQARINIPLYLLLSVCASLGENPLIRYQRSLEADHPTKTLPYKLAMLLQSNLDQYIKDNPDFPPSDNPRPRGVLFICDRTIDMNAPFLHEFTYQAMANDLLEIDNGQRYTYNYTDSHGDPATKEAILDETDKVWVEIRHIHMQECIEKLMKDVRDFLEENSGFADNDKSANLNELKKMLANLPQFQNMKEKLFLHLNIAQECMSIYKKHKLIETAAIEQNCATGYTSDGHAPKTIVEDMVPLLDDPVVSSYDKIRMLLLYILYKNGILEEDRRKLLAHSGISLEENDALNNTGLLGVKLIKSPLGGDKGKKNKQKPHNEDNHYDLSRYTPNLKSILESHINNTIDSQAYPYTKDPSAEVDAGGKAVSAQPVSLRSAKPAWYKKGQSTESRASRIIVFVAGGVTYSEIRSAYELSEKHNRDVIIGSTHTITPKKFINDLKYLRNPVAMNSPGYNHVPSPSPGHNPPQQQQQQQQSGYIPPPQSIQPQGSYSSQGYAQGGGYHQPPPSQGNYQQGVNSQYAQFQRPPPLSSTSSTSSTSSSKSKTKFGKEFQKFFK</sequence>
<dbReference type="Gene3D" id="3.40.50.2060">
    <property type="match status" value="1"/>
</dbReference>
<proteinExistence type="inferred from homology"/>